<sequence length="701" mass="77291">MFSSKSKRIHKIATIGADGIGPEVIGAGVQVLKKLAQLDGTFELQFKEYDWSSETYKKTGQYIPDGGLEELKKYDAILFGAVGAPDVPDHISLWGLRLAICQTFQQFANVRPTKIFRGTSSPLRKAEHGDLDWVIVRENSEGEYAGQGGRSHRGQPWEIATEVSIFTRHGVERLLRFAFETAQKRPRKHITVVTKSNAQRNGMVMWDEIASEVARDFPDVKCDKMLVDAMTCRMVLDPKSLDTIVATNLHADILSDLAAALAGSIGIAPTSNLDPTRRNPSMFEPIHGSAFDITGKGIANPVGTFWTACEMLAWLGEEQAAKKLMESVETITERGVATRDLGGNASTNEVTDAIMPLGILEDYKLEHVPGTAPLHELGRTDLEIAADINSGLLKHDVTGQIVLVPQPSDSPNDPYNWPRWQKEMNLASPIAGSIIQYGSFRIALHAMGGAFVIMLVLVIFFMPESSFHRHSTMNIDTGAHTVKTLEKNTNQSVERIEDSHLSRTPSSDLRHPFIMTLMPWSGYWDKIFSAPPYNFSVSEVGATNVSSFVASLLATMVAGPIIDGVAKLISKRNKGIFEPEFRLPVMISYLMFTASGFFAWGRSLSNADPWPIPVIVCLDCHREQSAEAFAIMNFIKNLFAFGLTFYANDWIAAQGVKHAFYVIGGTTAAVTLTTVPMYIYGKRARSWVKRSGVLDSVLKSL</sequence>
<comment type="similarity">
    <text evidence="3">Belongs to the isocitrate and isopropylmalate dehydrogenases family.</text>
</comment>
<organism evidence="13 14">
    <name type="scientific">Curvularia clavata</name>
    <dbReference type="NCBI Taxonomy" id="95742"/>
    <lineage>
        <taxon>Eukaryota</taxon>
        <taxon>Fungi</taxon>
        <taxon>Dikarya</taxon>
        <taxon>Ascomycota</taxon>
        <taxon>Pezizomycotina</taxon>
        <taxon>Dothideomycetes</taxon>
        <taxon>Pleosporomycetidae</taxon>
        <taxon>Pleosporales</taxon>
        <taxon>Pleosporineae</taxon>
        <taxon>Pleosporaceae</taxon>
        <taxon>Curvularia</taxon>
    </lineage>
</organism>
<keyword evidence="6" id="KW-0460">Magnesium</keyword>
<dbReference type="NCBIfam" id="TIGR02089">
    <property type="entry name" value="TTC"/>
    <property type="match status" value="1"/>
</dbReference>
<keyword evidence="11" id="KW-0472">Membrane</keyword>
<dbReference type="InterPro" id="IPR036259">
    <property type="entry name" value="MFS_trans_sf"/>
</dbReference>
<evidence type="ECO:0000313" key="13">
    <source>
        <dbReference type="EMBL" id="USP81495.1"/>
    </source>
</evidence>
<evidence type="ECO:0000256" key="4">
    <source>
        <dbReference type="ARBA" id="ARBA00013126"/>
    </source>
</evidence>
<dbReference type="PANTHER" id="PTHR43275:SF1">
    <property type="entry name" value="D-MALATE DEHYDROGENASE [DECARBOXYLATING]"/>
    <property type="match status" value="1"/>
</dbReference>
<feature type="transmembrane region" description="Helical" evidence="11">
    <location>
        <begin position="442"/>
        <end position="462"/>
    </location>
</feature>
<dbReference type="Gene3D" id="1.20.1250.20">
    <property type="entry name" value="MFS general substrate transporter like domains"/>
    <property type="match status" value="1"/>
</dbReference>
<evidence type="ECO:0000256" key="9">
    <source>
        <dbReference type="ARBA" id="ARBA00023211"/>
    </source>
</evidence>
<evidence type="ECO:0000256" key="8">
    <source>
        <dbReference type="ARBA" id="ARBA00023027"/>
    </source>
</evidence>
<evidence type="ECO:0000256" key="2">
    <source>
        <dbReference type="ARBA" id="ARBA00001946"/>
    </source>
</evidence>
<dbReference type="GO" id="GO:0051287">
    <property type="term" value="F:NAD binding"/>
    <property type="evidence" value="ECO:0007669"/>
    <property type="project" value="InterPro"/>
</dbReference>
<dbReference type="PROSITE" id="PS00470">
    <property type="entry name" value="IDH_IMDH"/>
    <property type="match status" value="1"/>
</dbReference>
<keyword evidence="14" id="KW-1185">Reference proteome</keyword>
<dbReference type="InterPro" id="IPR024084">
    <property type="entry name" value="IsoPropMal-DH-like_dom"/>
</dbReference>
<keyword evidence="9" id="KW-0464">Manganese</keyword>
<dbReference type="SUPFAM" id="SSF53659">
    <property type="entry name" value="Isocitrate/Isopropylmalate dehydrogenase-like"/>
    <property type="match status" value="1"/>
</dbReference>
<dbReference type="Proteomes" id="UP001056012">
    <property type="component" value="Chromosome 7"/>
</dbReference>
<evidence type="ECO:0000256" key="1">
    <source>
        <dbReference type="ARBA" id="ARBA00001936"/>
    </source>
</evidence>
<reference evidence="13" key="1">
    <citation type="submission" date="2021-12" db="EMBL/GenBank/DDBJ databases">
        <title>Curvularia clavata genome.</title>
        <authorList>
            <person name="Cao Y."/>
        </authorList>
    </citation>
    <scope>NUCLEOTIDE SEQUENCE</scope>
    <source>
        <strain evidence="13">Yc1106</strain>
    </source>
</reference>
<dbReference type="InterPro" id="IPR019818">
    <property type="entry name" value="IsoCit/isopropylmalate_DH_CS"/>
</dbReference>
<comment type="cofactor">
    <cofactor evidence="1">
        <name>Mn(2+)</name>
        <dbReference type="ChEBI" id="CHEBI:29035"/>
    </cofactor>
</comment>
<keyword evidence="5" id="KW-0479">Metal-binding</keyword>
<dbReference type="VEuPathDB" id="FungiDB:yc1106_08769"/>
<evidence type="ECO:0000256" key="6">
    <source>
        <dbReference type="ARBA" id="ARBA00022842"/>
    </source>
</evidence>
<dbReference type="OrthoDB" id="10261637at2759"/>
<evidence type="ECO:0000256" key="5">
    <source>
        <dbReference type="ARBA" id="ARBA00022723"/>
    </source>
</evidence>
<dbReference type="Pfam" id="PF00180">
    <property type="entry name" value="Iso_dh"/>
    <property type="match status" value="1"/>
</dbReference>
<dbReference type="EMBL" id="CP089280">
    <property type="protein sequence ID" value="USP81495.1"/>
    <property type="molecule type" value="Genomic_DNA"/>
</dbReference>
<feature type="transmembrane region" description="Helical" evidence="11">
    <location>
        <begin position="581"/>
        <end position="600"/>
    </location>
</feature>
<evidence type="ECO:0000256" key="10">
    <source>
        <dbReference type="ARBA" id="ARBA00049301"/>
    </source>
</evidence>
<accession>A0A9Q8ZFY4</accession>
<dbReference type="GO" id="GO:0000287">
    <property type="term" value="F:magnesium ion binding"/>
    <property type="evidence" value="ECO:0007669"/>
    <property type="project" value="InterPro"/>
</dbReference>
<gene>
    <name evidence="13" type="ORF">yc1106_08769</name>
</gene>
<name>A0A9Q8ZFY4_CURCL</name>
<dbReference type="SMART" id="SM01329">
    <property type="entry name" value="Iso_dh"/>
    <property type="match status" value="1"/>
</dbReference>
<proteinExistence type="inferred from homology"/>
<keyword evidence="8" id="KW-0520">NAD</keyword>
<dbReference type="InterPro" id="IPR011829">
    <property type="entry name" value="TTC_DH"/>
</dbReference>
<dbReference type="PANTHER" id="PTHR43275">
    <property type="entry name" value="D-MALATE DEHYDROGENASE [DECARBOXYLATING]"/>
    <property type="match status" value="1"/>
</dbReference>
<feature type="domain" description="Isopropylmalate dehydrogenase-like" evidence="12">
    <location>
        <begin position="11"/>
        <end position="354"/>
    </location>
</feature>
<evidence type="ECO:0000256" key="7">
    <source>
        <dbReference type="ARBA" id="ARBA00023002"/>
    </source>
</evidence>
<protein>
    <recommendedName>
        <fullName evidence="4">D-malate dehydrogenase (decarboxylating)</fullName>
        <ecNumber evidence="4">1.1.1.83</ecNumber>
    </recommendedName>
</protein>
<dbReference type="GO" id="GO:0046553">
    <property type="term" value="F:D-malate dehydrogenase (decarboxylating) (NAD+) activity"/>
    <property type="evidence" value="ECO:0007669"/>
    <property type="project" value="UniProtKB-EC"/>
</dbReference>
<dbReference type="SUPFAM" id="SSF103473">
    <property type="entry name" value="MFS general substrate transporter"/>
    <property type="match status" value="1"/>
</dbReference>
<keyword evidence="7" id="KW-0560">Oxidoreductase</keyword>
<keyword evidence="11" id="KW-1133">Transmembrane helix</keyword>
<evidence type="ECO:0000256" key="3">
    <source>
        <dbReference type="ARBA" id="ARBA00007769"/>
    </source>
</evidence>
<evidence type="ECO:0000313" key="14">
    <source>
        <dbReference type="Proteomes" id="UP001056012"/>
    </source>
</evidence>
<comment type="catalytic activity">
    <reaction evidence="10">
        <text>(R)-malate + NAD(+) = pyruvate + CO2 + NADH</text>
        <dbReference type="Rhea" id="RHEA:18365"/>
        <dbReference type="ChEBI" id="CHEBI:15361"/>
        <dbReference type="ChEBI" id="CHEBI:15588"/>
        <dbReference type="ChEBI" id="CHEBI:16526"/>
        <dbReference type="ChEBI" id="CHEBI:57540"/>
        <dbReference type="ChEBI" id="CHEBI:57945"/>
        <dbReference type="EC" id="1.1.1.83"/>
    </reaction>
</comment>
<evidence type="ECO:0000259" key="12">
    <source>
        <dbReference type="SMART" id="SM01329"/>
    </source>
</evidence>
<keyword evidence="11" id="KW-0812">Transmembrane</keyword>
<dbReference type="Gene3D" id="3.40.718.10">
    <property type="entry name" value="Isopropylmalate Dehydrogenase"/>
    <property type="match status" value="1"/>
</dbReference>
<dbReference type="EC" id="1.1.1.83" evidence="4"/>
<dbReference type="InterPro" id="IPR050501">
    <property type="entry name" value="ICDH/IPMDH"/>
</dbReference>
<evidence type="ECO:0000256" key="11">
    <source>
        <dbReference type="SAM" id="Phobius"/>
    </source>
</evidence>
<comment type="cofactor">
    <cofactor evidence="2">
        <name>Mg(2+)</name>
        <dbReference type="ChEBI" id="CHEBI:18420"/>
    </cofactor>
</comment>
<dbReference type="AlphaFoldDB" id="A0A9Q8ZFY4"/>
<feature type="transmembrane region" description="Helical" evidence="11">
    <location>
        <begin position="659"/>
        <end position="680"/>
    </location>
</feature>